<organism evidence="2 3">
    <name type="scientific">Ketobacter alkanivorans</name>
    <dbReference type="NCBI Taxonomy" id="1917421"/>
    <lineage>
        <taxon>Bacteria</taxon>
        <taxon>Pseudomonadati</taxon>
        <taxon>Pseudomonadota</taxon>
        <taxon>Gammaproteobacteria</taxon>
        <taxon>Pseudomonadales</taxon>
        <taxon>Ketobacteraceae</taxon>
        <taxon>Ketobacter</taxon>
    </lineage>
</organism>
<feature type="signal peptide" evidence="1">
    <location>
        <begin position="1"/>
        <end position="20"/>
    </location>
</feature>
<protein>
    <recommendedName>
        <fullName evidence="4">DUF3313 domain-containing protein</fullName>
    </recommendedName>
</protein>
<dbReference type="KEGG" id="kak:Kalk_06710"/>
<gene>
    <name evidence="2" type="ORF">Kalk_06710</name>
</gene>
<dbReference type="OrthoDB" id="6192874at2"/>
<dbReference type="Pfam" id="PF11769">
    <property type="entry name" value="DUF3313"/>
    <property type="match status" value="1"/>
</dbReference>
<dbReference type="Proteomes" id="UP000235116">
    <property type="component" value="Chromosome"/>
</dbReference>
<reference evidence="3" key="1">
    <citation type="submission" date="2017-08" db="EMBL/GenBank/DDBJ databases">
        <title>Direct submision.</title>
        <authorList>
            <person name="Kim S.-J."/>
            <person name="Rhee S.-K."/>
        </authorList>
    </citation>
    <scope>NUCLEOTIDE SEQUENCE [LARGE SCALE GENOMIC DNA]</scope>
    <source>
        <strain evidence="3">GI5</strain>
    </source>
</reference>
<feature type="chain" id="PRO_5014649122" description="DUF3313 domain-containing protein" evidence="1">
    <location>
        <begin position="21"/>
        <end position="219"/>
    </location>
</feature>
<dbReference type="EMBL" id="CP022684">
    <property type="protein sequence ID" value="AUM12119.1"/>
    <property type="molecule type" value="Genomic_DNA"/>
</dbReference>
<dbReference type="RefSeq" id="WP_101893455.1">
    <property type="nucleotide sequence ID" value="NZ_CP022684.1"/>
</dbReference>
<dbReference type="PROSITE" id="PS51257">
    <property type="entry name" value="PROKAR_LIPOPROTEIN"/>
    <property type="match status" value="1"/>
</dbReference>
<dbReference type="InterPro" id="IPR021747">
    <property type="entry name" value="DUF3313"/>
</dbReference>
<name>A0A2K9LID7_9GAMM</name>
<accession>A0A2K9LID7</accession>
<proteinExistence type="predicted"/>
<evidence type="ECO:0000256" key="1">
    <source>
        <dbReference type="SAM" id="SignalP"/>
    </source>
</evidence>
<sequence length="219" mass="23727">MKTHLLIAFSLLVFAGCANIDSIEEQNSGFLGDYSNMKVVKMKDKSKARRWINPDIKKGQYTKVIVPQITFFPAPRTSDQVQLETLNKIADYLTKQIRAEVSKNFELTDKAGPDTVQIQVAITGVATPMEGLSAYEVTPMTLAFAGASAAAGARDRLAVVYVEAIATDSLTGAELAKGLRQGVGESLRDDKEQLDVSKVQAILDGWASVLGEMANETLN</sequence>
<evidence type="ECO:0000313" key="2">
    <source>
        <dbReference type="EMBL" id="AUM12119.1"/>
    </source>
</evidence>
<keyword evidence="1" id="KW-0732">Signal</keyword>
<dbReference type="AlphaFoldDB" id="A0A2K9LID7"/>
<evidence type="ECO:0008006" key="4">
    <source>
        <dbReference type="Google" id="ProtNLM"/>
    </source>
</evidence>
<evidence type="ECO:0000313" key="3">
    <source>
        <dbReference type="Proteomes" id="UP000235116"/>
    </source>
</evidence>
<keyword evidence="3" id="KW-1185">Reference proteome</keyword>